<proteinExistence type="inferred from homology"/>
<evidence type="ECO:0000313" key="4">
    <source>
        <dbReference type="Proteomes" id="UP001187192"/>
    </source>
</evidence>
<feature type="signal peptide" evidence="2">
    <location>
        <begin position="1"/>
        <end position="21"/>
    </location>
</feature>
<keyword evidence="4" id="KW-1185">Reference proteome</keyword>
<dbReference type="Pfam" id="PF00657">
    <property type="entry name" value="Lipase_GDSL"/>
    <property type="match status" value="1"/>
</dbReference>
<dbReference type="InterPro" id="IPR036514">
    <property type="entry name" value="SGNH_hydro_sf"/>
</dbReference>
<dbReference type="PANTHER" id="PTHR45642:SF67">
    <property type="entry name" value="GDSL-LIKE LIPASE_ACYLHYDROLASE FAMILY PROTEIN, EXPRESSED"/>
    <property type="match status" value="1"/>
</dbReference>
<name>A0AA88DQU6_FICCA</name>
<evidence type="ECO:0008006" key="5">
    <source>
        <dbReference type="Google" id="ProtNLM"/>
    </source>
</evidence>
<dbReference type="InterPro" id="IPR035669">
    <property type="entry name" value="SGNH_plant_lipase-like"/>
</dbReference>
<dbReference type="InterPro" id="IPR050592">
    <property type="entry name" value="GDSL_lipolytic_enzyme"/>
</dbReference>
<protein>
    <recommendedName>
        <fullName evidence="5">GDSL esterase/lipase</fullName>
    </recommendedName>
</protein>
<evidence type="ECO:0000256" key="2">
    <source>
        <dbReference type="SAM" id="SignalP"/>
    </source>
</evidence>
<dbReference type="CDD" id="cd01837">
    <property type="entry name" value="SGNH_plant_lipase_like"/>
    <property type="match status" value="1"/>
</dbReference>
<feature type="chain" id="PRO_5041729158" description="GDSL esterase/lipase" evidence="2">
    <location>
        <begin position="22"/>
        <end position="298"/>
    </location>
</feature>
<gene>
    <name evidence="3" type="ORF">TIFTF001_028868</name>
</gene>
<dbReference type="Proteomes" id="UP001187192">
    <property type="component" value="Unassembled WGS sequence"/>
</dbReference>
<reference evidence="3" key="1">
    <citation type="submission" date="2023-07" db="EMBL/GenBank/DDBJ databases">
        <title>draft genome sequence of fig (Ficus carica).</title>
        <authorList>
            <person name="Takahashi T."/>
            <person name="Nishimura K."/>
        </authorList>
    </citation>
    <scope>NUCLEOTIDE SEQUENCE</scope>
</reference>
<dbReference type="GO" id="GO:0016788">
    <property type="term" value="F:hydrolase activity, acting on ester bonds"/>
    <property type="evidence" value="ECO:0007669"/>
    <property type="project" value="InterPro"/>
</dbReference>
<dbReference type="Gene3D" id="3.40.50.1110">
    <property type="entry name" value="SGNH hydrolase"/>
    <property type="match status" value="2"/>
</dbReference>
<comment type="caution">
    <text evidence="3">The sequence shown here is derived from an EMBL/GenBank/DDBJ whole genome shotgun (WGS) entry which is preliminary data.</text>
</comment>
<dbReference type="PANTHER" id="PTHR45642">
    <property type="entry name" value="GDSL ESTERASE/LIPASE EXL3"/>
    <property type="match status" value="1"/>
</dbReference>
<dbReference type="InterPro" id="IPR001087">
    <property type="entry name" value="GDSL"/>
</dbReference>
<dbReference type="EMBL" id="BTGU01000091">
    <property type="protein sequence ID" value="GMN59783.1"/>
    <property type="molecule type" value="Genomic_DNA"/>
</dbReference>
<accession>A0AA88DQU6</accession>
<dbReference type="AlphaFoldDB" id="A0AA88DQU6"/>
<sequence length="298" mass="32958">MLFVPSFCLLCFVHSSPFAYGQTDLVPAFFMFGDSTFDVENNNEPSTVIKANFPPYRRDYFNQKPTGRSSNGKLATDFIADGFNFSSPQPAYHSGGRNLLIGANFASAGSGHHDATTNLFNAIPITKQLLENYKEYKGRVIEIVGEENATSLFSRGIHLDLYQLGARRIGVKTSPPIGCLPAVITLFRLGNNECVETLNHDTIAFNRRLNFTSEQLKIMLTDLKLVVFDVYQTLYGLITRPGESSFTEIGHSCCGTSLVEISILCNASLSLGTCSNATEYVFWDAFHPSEVANKHIYS</sequence>
<organism evidence="3 4">
    <name type="scientific">Ficus carica</name>
    <name type="common">Common fig</name>
    <dbReference type="NCBI Taxonomy" id="3494"/>
    <lineage>
        <taxon>Eukaryota</taxon>
        <taxon>Viridiplantae</taxon>
        <taxon>Streptophyta</taxon>
        <taxon>Embryophyta</taxon>
        <taxon>Tracheophyta</taxon>
        <taxon>Spermatophyta</taxon>
        <taxon>Magnoliopsida</taxon>
        <taxon>eudicotyledons</taxon>
        <taxon>Gunneridae</taxon>
        <taxon>Pentapetalae</taxon>
        <taxon>rosids</taxon>
        <taxon>fabids</taxon>
        <taxon>Rosales</taxon>
        <taxon>Moraceae</taxon>
        <taxon>Ficeae</taxon>
        <taxon>Ficus</taxon>
    </lineage>
</organism>
<keyword evidence="2" id="KW-0732">Signal</keyword>
<evidence type="ECO:0000256" key="1">
    <source>
        <dbReference type="ARBA" id="ARBA00008668"/>
    </source>
</evidence>
<comment type="similarity">
    <text evidence="1">Belongs to the 'GDSL' lipolytic enzyme family.</text>
</comment>
<evidence type="ECO:0000313" key="3">
    <source>
        <dbReference type="EMBL" id="GMN59783.1"/>
    </source>
</evidence>